<evidence type="ECO:0000313" key="5">
    <source>
        <dbReference type="EMBL" id="ALO45415.1"/>
    </source>
</evidence>
<organism evidence="5 6">
    <name type="scientific">Pseudohongiella spirulinae</name>
    <dbReference type="NCBI Taxonomy" id="1249552"/>
    <lineage>
        <taxon>Bacteria</taxon>
        <taxon>Pseudomonadati</taxon>
        <taxon>Pseudomonadota</taxon>
        <taxon>Gammaproteobacteria</taxon>
        <taxon>Pseudomonadales</taxon>
        <taxon>Pseudohongiellaceae</taxon>
        <taxon>Pseudohongiella</taxon>
    </lineage>
</organism>
<name>A0A0S2KAR1_9GAMM</name>
<evidence type="ECO:0000313" key="6">
    <source>
        <dbReference type="Proteomes" id="UP000065641"/>
    </source>
</evidence>
<dbReference type="NCBIfam" id="TIGR00254">
    <property type="entry name" value="GGDEF"/>
    <property type="match status" value="1"/>
</dbReference>
<evidence type="ECO:0000259" key="3">
    <source>
        <dbReference type="PROSITE" id="PS50883"/>
    </source>
</evidence>
<dbReference type="RefSeq" id="WP_058020958.1">
    <property type="nucleotide sequence ID" value="NZ_CP013189.1"/>
</dbReference>
<dbReference type="InterPro" id="IPR050706">
    <property type="entry name" value="Cyclic-di-GMP_PDE-like"/>
</dbReference>
<protein>
    <submittedName>
        <fullName evidence="5">Uncharacterized protein</fullName>
    </submittedName>
</protein>
<feature type="transmembrane region" description="Helical" evidence="2">
    <location>
        <begin position="51"/>
        <end position="70"/>
    </location>
</feature>
<dbReference type="Proteomes" id="UP000065641">
    <property type="component" value="Chromosome"/>
</dbReference>
<keyword evidence="2" id="KW-1133">Transmembrane helix</keyword>
<dbReference type="AlphaFoldDB" id="A0A0S2KAR1"/>
<dbReference type="CDD" id="cd01949">
    <property type="entry name" value="GGDEF"/>
    <property type="match status" value="1"/>
</dbReference>
<dbReference type="SMART" id="SM00052">
    <property type="entry name" value="EAL"/>
    <property type="match status" value="1"/>
</dbReference>
<dbReference type="InterPro" id="IPR043128">
    <property type="entry name" value="Rev_trsase/Diguanyl_cyclase"/>
</dbReference>
<dbReference type="Gene3D" id="3.30.70.270">
    <property type="match status" value="1"/>
</dbReference>
<dbReference type="Pfam" id="PF00990">
    <property type="entry name" value="GGDEF"/>
    <property type="match status" value="1"/>
</dbReference>
<dbReference type="FunFam" id="3.30.70.270:FF:000001">
    <property type="entry name" value="Diguanylate cyclase domain protein"/>
    <property type="match status" value="1"/>
</dbReference>
<dbReference type="PROSITE" id="PS50883">
    <property type="entry name" value="EAL"/>
    <property type="match status" value="1"/>
</dbReference>
<comment type="cofactor">
    <cofactor evidence="1">
        <name>Mg(2+)</name>
        <dbReference type="ChEBI" id="CHEBI:18420"/>
    </cofactor>
</comment>
<dbReference type="Pfam" id="PF00563">
    <property type="entry name" value="EAL"/>
    <property type="match status" value="1"/>
</dbReference>
<keyword evidence="2" id="KW-0472">Membrane</keyword>
<reference evidence="5 6" key="1">
    <citation type="submission" date="2015-11" db="EMBL/GenBank/DDBJ databases">
        <authorList>
            <person name="Zhang Y."/>
            <person name="Guo Z."/>
        </authorList>
    </citation>
    <scope>NUCLEOTIDE SEQUENCE [LARGE SCALE GENOMIC DNA]</scope>
    <source>
        <strain evidence="5 6">KCTC 32221</strain>
    </source>
</reference>
<dbReference type="KEGG" id="pspi:PS2015_738"/>
<dbReference type="GO" id="GO:0071111">
    <property type="term" value="F:cyclic-guanylate-specific phosphodiesterase activity"/>
    <property type="evidence" value="ECO:0007669"/>
    <property type="project" value="InterPro"/>
</dbReference>
<dbReference type="STRING" id="1249552.PS2015_738"/>
<feature type="domain" description="EAL" evidence="3">
    <location>
        <begin position="268"/>
        <end position="524"/>
    </location>
</feature>
<feature type="domain" description="GGDEF" evidence="4">
    <location>
        <begin position="125"/>
        <end position="259"/>
    </location>
</feature>
<dbReference type="PANTHER" id="PTHR33121">
    <property type="entry name" value="CYCLIC DI-GMP PHOSPHODIESTERASE PDEF"/>
    <property type="match status" value="1"/>
</dbReference>
<dbReference type="OrthoDB" id="9804951at2"/>
<feature type="transmembrane region" description="Helical" evidence="2">
    <location>
        <begin position="9"/>
        <end position="27"/>
    </location>
</feature>
<evidence type="ECO:0000259" key="4">
    <source>
        <dbReference type="PROSITE" id="PS50887"/>
    </source>
</evidence>
<keyword evidence="6" id="KW-1185">Reference proteome</keyword>
<dbReference type="InterPro" id="IPR001633">
    <property type="entry name" value="EAL_dom"/>
</dbReference>
<keyword evidence="2" id="KW-0812">Transmembrane</keyword>
<dbReference type="InterPro" id="IPR029787">
    <property type="entry name" value="Nucleotide_cyclase"/>
</dbReference>
<dbReference type="PROSITE" id="PS50887">
    <property type="entry name" value="GGDEF"/>
    <property type="match status" value="1"/>
</dbReference>
<dbReference type="Gene3D" id="3.20.20.450">
    <property type="entry name" value="EAL domain"/>
    <property type="match status" value="1"/>
</dbReference>
<sequence length="527" mass="58715">MSISSIKRSALTIALIYLISGSLWIIFSDRLPLPEVQGNPVSLVAFQTAKGLFYVMATSVMLYWLSIHALKRQRSIQEKAWQTEHQLIAERQQLAYFDTLTGLPNRLQLIEALQHAVHSPDHTDHPLALLYIDLDDFKSVNDSLGHNAGDELLRAVSSRLTSVRRPGDLLARLGGDEFAIMARKINNAHDVHIICHQILQALAAPFTIHNGRQIFVEACIGASLYPADARSEEALMRNADTAMYRAKHSGRNRYVMYEASMSKQVRQQLDMETSLRQAVALEALELHFQPKVDCASGKYLGAEALLRWPQPDGRYIAPAEFIPLAERTGLIIPIGDLVLEASCKMLRQCLDSGLQPCSIAVNISLKQFRGRSAALEQSISTALSRWHVPPQLLSLEITESALMENPAEAAASLNNIRATGITIAIDDFGTGFSNMMQLSQLPIDILKIDTSFTHSLGDNTPGNQVIRSVIELAHRLKLKTVAEGVETEQQWQILKDMGCDHLQGYLFSRPLKDEDFIQWLQEHGAQD</sequence>
<dbReference type="InterPro" id="IPR035919">
    <property type="entry name" value="EAL_sf"/>
</dbReference>
<dbReference type="SUPFAM" id="SSF141868">
    <property type="entry name" value="EAL domain-like"/>
    <property type="match status" value="1"/>
</dbReference>
<accession>A0A0S2KAR1</accession>
<proteinExistence type="predicted"/>
<dbReference type="InterPro" id="IPR000160">
    <property type="entry name" value="GGDEF_dom"/>
</dbReference>
<evidence type="ECO:0000256" key="1">
    <source>
        <dbReference type="ARBA" id="ARBA00001946"/>
    </source>
</evidence>
<dbReference type="SUPFAM" id="SSF55073">
    <property type="entry name" value="Nucleotide cyclase"/>
    <property type="match status" value="1"/>
</dbReference>
<dbReference type="CDD" id="cd01948">
    <property type="entry name" value="EAL"/>
    <property type="match status" value="1"/>
</dbReference>
<dbReference type="EMBL" id="CP013189">
    <property type="protein sequence ID" value="ALO45415.1"/>
    <property type="molecule type" value="Genomic_DNA"/>
</dbReference>
<gene>
    <name evidence="5" type="ORF">PS2015_738</name>
</gene>
<dbReference type="PATRIC" id="fig|1249552.3.peg.743"/>
<dbReference type="PANTHER" id="PTHR33121:SF70">
    <property type="entry name" value="SIGNALING PROTEIN YKOW"/>
    <property type="match status" value="1"/>
</dbReference>
<dbReference type="SMART" id="SM00267">
    <property type="entry name" value="GGDEF"/>
    <property type="match status" value="1"/>
</dbReference>
<evidence type="ECO:0000256" key="2">
    <source>
        <dbReference type="SAM" id="Phobius"/>
    </source>
</evidence>